<sequence length="112" mass="11732">MTQRAEASRALTAAPVDRTTSHPALRLRRTVARQIQCEAVKRRLASTTSVETLAVGLWHAPRLGDLPVEPRSLNVQHNQCASNANNGSCGGQTGGAVGLGHAAVARHPAAPL</sequence>
<accession>R7QKW7</accession>
<keyword evidence="3" id="KW-1185">Reference proteome</keyword>
<evidence type="ECO:0000313" key="3">
    <source>
        <dbReference type="Proteomes" id="UP000012073"/>
    </source>
</evidence>
<dbReference type="AlphaFoldDB" id="R7QKW7"/>
<feature type="compositionally biased region" description="Gly residues" evidence="1">
    <location>
        <begin position="88"/>
        <end position="98"/>
    </location>
</feature>
<dbReference type="RefSeq" id="XP_005718306.1">
    <property type="nucleotide sequence ID" value="XM_005718249.1"/>
</dbReference>
<organism evidence="2 3">
    <name type="scientific">Chondrus crispus</name>
    <name type="common">Carrageen Irish moss</name>
    <name type="synonym">Polymorpha crispa</name>
    <dbReference type="NCBI Taxonomy" id="2769"/>
    <lineage>
        <taxon>Eukaryota</taxon>
        <taxon>Rhodophyta</taxon>
        <taxon>Florideophyceae</taxon>
        <taxon>Rhodymeniophycidae</taxon>
        <taxon>Gigartinales</taxon>
        <taxon>Gigartinaceae</taxon>
        <taxon>Chondrus</taxon>
    </lineage>
</organism>
<gene>
    <name evidence="2" type="ORF">CHC_T00006148001</name>
</gene>
<evidence type="ECO:0000256" key="1">
    <source>
        <dbReference type="SAM" id="MobiDB-lite"/>
    </source>
</evidence>
<dbReference type="Proteomes" id="UP000012073">
    <property type="component" value="Unassembled WGS sequence"/>
</dbReference>
<feature type="region of interest" description="Disordered" evidence="1">
    <location>
        <begin position="79"/>
        <end position="98"/>
    </location>
</feature>
<proteinExistence type="predicted"/>
<dbReference type="KEGG" id="ccp:CHC_T00006148001"/>
<evidence type="ECO:0000313" key="2">
    <source>
        <dbReference type="EMBL" id="CDF38413.1"/>
    </source>
</evidence>
<reference evidence="3" key="1">
    <citation type="journal article" date="2013" name="Proc. Natl. Acad. Sci. U.S.A.">
        <title>Genome structure and metabolic features in the red seaweed Chondrus crispus shed light on evolution of the Archaeplastida.</title>
        <authorList>
            <person name="Collen J."/>
            <person name="Porcel B."/>
            <person name="Carre W."/>
            <person name="Ball S.G."/>
            <person name="Chaparro C."/>
            <person name="Tonon T."/>
            <person name="Barbeyron T."/>
            <person name="Michel G."/>
            <person name="Noel B."/>
            <person name="Valentin K."/>
            <person name="Elias M."/>
            <person name="Artiguenave F."/>
            <person name="Arun A."/>
            <person name="Aury J.M."/>
            <person name="Barbosa-Neto J.F."/>
            <person name="Bothwell J.H."/>
            <person name="Bouget F.Y."/>
            <person name="Brillet L."/>
            <person name="Cabello-Hurtado F."/>
            <person name="Capella-Gutierrez S."/>
            <person name="Charrier B."/>
            <person name="Cladiere L."/>
            <person name="Cock J.M."/>
            <person name="Coelho S.M."/>
            <person name="Colleoni C."/>
            <person name="Czjzek M."/>
            <person name="Da Silva C."/>
            <person name="Delage L."/>
            <person name="Denoeud F."/>
            <person name="Deschamps P."/>
            <person name="Dittami S.M."/>
            <person name="Gabaldon T."/>
            <person name="Gachon C.M."/>
            <person name="Groisillier A."/>
            <person name="Herve C."/>
            <person name="Jabbari K."/>
            <person name="Katinka M."/>
            <person name="Kloareg B."/>
            <person name="Kowalczyk N."/>
            <person name="Labadie K."/>
            <person name="Leblanc C."/>
            <person name="Lopez P.J."/>
            <person name="McLachlan D.H."/>
            <person name="Meslet-Cladiere L."/>
            <person name="Moustafa A."/>
            <person name="Nehr Z."/>
            <person name="Nyvall Collen P."/>
            <person name="Panaud O."/>
            <person name="Partensky F."/>
            <person name="Poulain J."/>
            <person name="Rensing S.A."/>
            <person name="Rousvoal S."/>
            <person name="Samson G."/>
            <person name="Symeonidi A."/>
            <person name="Weissenbach J."/>
            <person name="Zambounis A."/>
            <person name="Wincker P."/>
            <person name="Boyen C."/>
        </authorList>
    </citation>
    <scope>NUCLEOTIDE SEQUENCE [LARGE SCALE GENOMIC DNA]</scope>
    <source>
        <strain evidence="3">cv. Stackhouse</strain>
    </source>
</reference>
<dbReference type="EMBL" id="HG001932">
    <property type="protein sequence ID" value="CDF38413.1"/>
    <property type="molecule type" value="Genomic_DNA"/>
</dbReference>
<name>R7QKW7_CHOCR</name>
<feature type="region of interest" description="Disordered" evidence="1">
    <location>
        <begin position="1"/>
        <end position="23"/>
    </location>
</feature>
<protein>
    <submittedName>
        <fullName evidence="2">Uncharacterized protein</fullName>
    </submittedName>
</protein>
<dbReference type="GeneID" id="17326022"/>
<dbReference type="Gramene" id="CDF38413">
    <property type="protein sequence ID" value="CDF38413"/>
    <property type="gene ID" value="CHC_T00006148001"/>
</dbReference>